<gene>
    <name evidence="3" type="ORF">GV828_12215</name>
</gene>
<protein>
    <recommendedName>
        <fullName evidence="5">Holin</fullName>
    </recommendedName>
</protein>
<organism evidence="3 4">
    <name type="scientific">Flavobacterium ichthyis</name>
    <dbReference type="NCBI Taxonomy" id="2698827"/>
    <lineage>
        <taxon>Bacteria</taxon>
        <taxon>Pseudomonadati</taxon>
        <taxon>Bacteroidota</taxon>
        <taxon>Flavobacteriia</taxon>
        <taxon>Flavobacteriales</taxon>
        <taxon>Flavobacteriaceae</taxon>
        <taxon>Flavobacterium</taxon>
    </lineage>
</organism>
<dbReference type="EMBL" id="JAABLM010000018">
    <property type="protein sequence ID" value="NBL65965.1"/>
    <property type="molecule type" value="Genomic_DNA"/>
</dbReference>
<evidence type="ECO:0000313" key="3">
    <source>
        <dbReference type="EMBL" id="NBL65965.1"/>
    </source>
</evidence>
<keyword evidence="4" id="KW-1185">Reference proteome</keyword>
<name>A0ABW9ZAN0_9FLAO</name>
<feature type="coiled-coil region" evidence="1">
    <location>
        <begin position="57"/>
        <end position="91"/>
    </location>
</feature>
<feature type="transmembrane region" description="Helical" evidence="2">
    <location>
        <begin position="6"/>
        <end position="24"/>
    </location>
</feature>
<reference evidence="4" key="1">
    <citation type="submission" date="2020-01" db="EMBL/GenBank/DDBJ databases">
        <title>Sphingomonas sp. strain CSW-10.</title>
        <authorList>
            <person name="Chen W.-M."/>
        </authorList>
    </citation>
    <scope>NUCLEOTIDE SEQUENCE [LARGE SCALE GENOMIC DNA]</scope>
    <source>
        <strain evidence="4">NST-5</strain>
    </source>
</reference>
<keyword evidence="2" id="KW-1133">Transmembrane helix</keyword>
<proteinExistence type="predicted"/>
<evidence type="ECO:0008006" key="5">
    <source>
        <dbReference type="Google" id="ProtNLM"/>
    </source>
</evidence>
<evidence type="ECO:0000256" key="2">
    <source>
        <dbReference type="SAM" id="Phobius"/>
    </source>
</evidence>
<comment type="caution">
    <text evidence="3">The sequence shown here is derived from an EMBL/GenBank/DDBJ whole genome shotgun (WGS) entry which is preliminary data.</text>
</comment>
<keyword evidence="2" id="KW-0472">Membrane</keyword>
<evidence type="ECO:0000313" key="4">
    <source>
        <dbReference type="Proteomes" id="UP000798602"/>
    </source>
</evidence>
<sequence length="99" mass="11535">MLPIETILNYFLGSTTLISIYIAWRSRNSELKKNEASALEAIDSIYTKMSIVTDKKFEEMQRIIDENTIEIKNLKEQLQEYQKRCSGCLNNKGNEKKNL</sequence>
<dbReference type="Proteomes" id="UP000798602">
    <property type="component" value="Unassembled WGS sequence"/>
</dbReference>
<keyword evidence="1" id="KW-0175">Coiled coil</keyword>
<evidence type="ECO:0000256" key="1">
    <source>
        <dbReference type="SAM" id="Coils"/>
    </source>
</evidence>
<accession>A0ABW9ZAN0</accession>
<keyword evidence="2" id="KW-0812">Transmembrane</keyword>
<dbReference type="RefSeq" id="WP_166537786.1">
    <property type="nucleotide sequence ID" value="NZ_JAABLM010000018.1"/>
</dbReference>